<feature type="binding site" evidence="6">
    <location>
        <begin position="221"/>
        <end position="225"/>
    </location>
    <ligand>
        <name>FAD</name>
        <dbReference type="ChEBI" id="CHEBI:57692"/>
    </ligand>
</feature>
<dbReference type="SUPFAM" id="SSF48173">
    <property type="entry name" value="Cryptochrome/photolyase FAD-binding domain"/>
    <property type="match status" value="1"/>
</dbReference>
<evidence type="ECO:0000259" key="8">
    <source>
        <dbReference type="PROSITE" id="PS51645"/>
    </source>
</evidence>
<dbReference type="GO" id="GO:0003677">
    <property type="term" value="F:DNA binding"/>
    <property type="evidence" value="ECO:0007669"/>
    <property type="project" value="TreeGrafter"/>
</dbReference>
<name>A0A1M5MY47_9GAMM</name>
<dbReference type="PANTHER" id="PTHR11455:SF9">
    <property type="entry name" value="CRYPTOCHROME CIRCADIAN CLOCK 5 ISOFORM X1"/>
    <property type="match status" value="1"/>
</dbReference>
<dbReference type="SUPFAM" id="SSF52425">
    <property type="entry name" value="Cryptochrome/photolyase, N-terminal domain"/>
    <property type="match status" value="1"/>
</dbReference>
<dbReference type="InterPro" id="IPR006050">
    <property type="entry name" value="DNA_photolyase_N"/>
</dbReference>
<feature type="domain" description="Photolyase/cryptochrome alpha/beta" evidence="8">
    <location>
        <begin position="3"/>
        <end position="133"/>
    </location>
</feature>
<evidence type="ECO:0000256" key="1">
    <source>
        <dbReference type="ARBA" id="ARBA00001932"/>
    </source>
</evidence>
<evidence type="ECO:0000256" key="4">
    <source>
        <dbReference type="ARBA" id="ARBA00022827"/>
    </source>
</evidence>
<comment type="cofactor">
    <cofactor evidence="1">
        <name>(6R)-5,10-methylene-5,6,7,8-tetrahydrofolate</name>
        <dbReference type="ChEBI" id="CHEBI:15636"/>
    </cofactor>
</comment>
<dbReference type="EMBL" id="FQXG01000001">
    <property type="protein sequence ID" value="SHG82228.1"/>
    <property type="molecule type" value="Genomic_DNA"/>
</dbReference>
<proteinExistence type="inferred from homology"/>
<dbReference type="Pfam" id="PF03441">
    <property type="entry name" value="FAD_binding_7"/>
    <property type="match status" value="1"/>
</dbReference>
<dbReference type="GO" id="GO:0006950">
    <property type="term" value="P:response to stress"/>
    <property type="evidence" value="ECO:0007669"/>
    <property type="project" value="UniProtKB-ARBA"/>
</dbReference>
<keyword evidence="9" id="KW-0456">Lyase</keyword>
<evidence type="ECO:0000256" key="5">
    <source>
        <dbReference type="ARBA" id="ARBA00022991"/>
    </source>
</evidence>
<evidence type="ECO:0000256" key="7">
    <source>
        <dbReference type="RuleBase" id="RU004182"/>
    </source>
</evidence>
<evidence type="ECO:0000256" key="2">
    <source>
        <dbReference type="ARBA" id="ARBA00005862"/>
    </source>
</evidence>
<dbReference type="InterPro" id="IPR018394">
    <property type="entry name" value="DNA_photolyase_1_CS_C"/>
</dbReference>
<evidence type="ECO:0000313" key="9">
    <source>
        <dbReference type="EMBL" id="SHG82228.1"/>
    </source>
</evidence>
<keyword evidence="4 6" id="KW-0274">FAD</keyword>
<dbReference type="GO" id="GO:0009416">
    <property type="term" value="P:response to light stimulus"/>
    <property type="evidence" value="ECO:0007669"/>
    <property type="project" value="TreeGrafter"/>
</dbReference>
<dbReference type="STRING" id="299255.SAMN02745129_0828"/>
<organism evidence="9 10">
    <name type="scientific">Ferrimonas marina</name>
    <dbReference type="NCBI Taxonomy" id="299255"/>
    <lineage>
        <taxon>Bacteria</taxon>
        <taxon>Pseudomonadati</taxon>
        <taxon>Pseudomonadota</taxon>
        <taxon>Gammaproteobacteria</taxon>
        <taxon>Alteromonadales</taxon>
        <taxon>Ferrimonadaceae</taxon>
        <taxon>Ferrimonas</taxon>
    </lineage>
</organism>
<evidence type="ECO:0000313" key="10">
    <source>
        <dbReference type="Proteomes" id="UP000184268"/>
    </source>
</evidence>
<gene>
    <name evidence="9" type="ORF">SAMN02745129_0828</name>
</gene>
<dbReference type="InterPro" id="IPR002081">
    <property type="entry name" value="Cryptochrome/DNA_photolyase_1"/>
</dbReference>
<evidence type="ECO:0000256" key="3">
    <source>
        <dbReference type="ARBA" id="ARBA00022630"/>
    </source>
</evidence>
<dbReference type="PROSITE" id="PS51645">
    <property type="entry name" value="PHR_CRY_ALPHA_BETA"/>
    <property type="match status" value="1"/>
</dbReference>
<dbReference type="InterPro" id="IPR005101">
    <property type="entry name" value="Cryptochr/Photolyase_FAD-bd"/>
</dbReference>
<dbReference type="Gene3D" id="3.40.50.620">
    <property type="entry name" value="HUPs"/>
    <property type="match status" value="1"/>
</dbReference>
<dbReference type="Gene3D" id="1.10.579.10">
    <property type="entry name" value="DNA Cyclobutane Dipyrimidine Photolyase, subunit A, domain 3"/>
    <property type="match status" value="1"/>
</dbReference>
<accession>A0A1M5MY47</accession>
<protein>
    <submittedName>
        <fullName evidence="9">Deoxyribodipyrimidine photo-lyase</fullName>
    </submittedName>
</protein>
<comment type="cofactor">
    <cofactor evidence="6">
        <name>FAD</name>
        <dbReference type="ChEBI" id="CHEBI:57692"/>
    </cofactor>
    <text evidence="6">Binds 1 FAD per subunit.</text>
</comment>
<dbReference type="Gene3D" id="1.25.40.80">
    <property type="match status" value="1"/>
</dbReference>
<feature type="binding site" evidence="6">
    <location>
        <position position="207"/>
    </location>
    <ligand>
        <name>FAD</name>
        <dbReference type="ChEBI" id="CHEBI:57692"/>
    </ligand>
</feature>
<dbReference type="Proteomes" id="UP000184268">
    <property type="component" value="Unassembled WGS sequence"/>
</dbReference>
<comment type="similarity">
    <text evidence="2">Belongs to the DNA photolyase class-1 family.</text>
</comment>
<sequence>MSAVQVVWFKRDLRLADHEPLRQACQSELPTVLLYCFEPELLADPHYSLRHWRFVRQSLQQMQQQLAPFGAQLLVRNDSALRTLALLHQRLGIARLLSHQETGLAVTFQRDREVARWCQQQGIPWQEWPSDGVVRGLRHRRHWRQHWQQVQHAPQAHPALWRLRPAPVESLQQPLPQLGNDSQFQQGGELQARQWLREFQHYRCQAYPATLSTPQSSRSHSSRLSPYLAWGNLSVRQLVQASRAFAHPGRRAFVDRLQWRSHFIQKFESECAMEHRPVNRGYLGWQFRDDTKADALLRAWQKGQTGLPLVDAAMRCLQHTGFINFRLRAMLVSVLCHHLNLPWQAGARHLARLFLDFEPGIHYPQVQMQAGLVGTHALRVYNPTRQALLHDAKGEFVRRWLPELRHLPTELMLQPWTLTPMEQSWYRFTPGQSYPAPLFDPQQSGRNASERLWQWRQRPAVQHEAQRILSRHVNPGSGVRR</sequence>
<dbReference type="InterPro" id="IPR036134">
    <property type="entry name" value="Crypto/Photolyase_FAD-like_sf"/>
</dbReference>
<dbReference type="PRINTS" id="PR00147">
    <property type="entry name" value="DNAPHOTLYASE"/>
</dbReference>
<dbReference type="GO" id="GO:0003904">
    <property type="term" value="F:deoxyribodipyrimidine photo-lyase activity"/>
    <property type="evidence" value="ECO:0007669"/>
    <property type="project" value="TreeGrafter"/>
</dbReference>
<keyword evidence="5 7" id="KW-0157">Chromophore</keyword>
<dbReference type="InterPro" id="IPR036155">
    <property type="entry name" value="Crypto/Photolyase_N_sf"/>
</dbReference>
<dbReference type="PROSITE" id="PS00394">
    <property type="entry name" value="DNA_PHOTOLYASES_1_1"/>
    <property type="match status" value="1"/>
</dbReference>
<dbReference type="RefSeq" id="WP_067654279.1">
    <property type="nucleotide sequence ID" value="NZ_FQXG01000001.1"/>
</dbReference>
<comment type="similarity">
    <text evidence="7">Belongs to the DNA photolyase family.</text>
</comment>
<dbReference type="AlphaFoldDB" id="A0A1M5MY47"/>
<evidence type="ECO:0000256" key="6">
    <source>
        <dbReference type="PIRSR" id="PIRSR602081-1"/>
    </source>
</evidence>
<dbReference type="PANTHER" id="PTHR11455">
    <property type="entry name" value="CRYPTOCHROME"/>
    <property type="match status" value="1"/>
</dbReference>
<keyword evidence="3 6" id="KW-0285">Flavoprotein</keyword>
<reference evidence="9 10" key="1">
    <citation type="submission" date="2016-11" db="EMBL/GenBank/DDBJ databases">
        <authorList>
            <person name="Jaros S."/>
            <person name="Januszkiewicz K."/>
            <person name="Wedrychowicz H."/>
        </authorList>
    </citation>
    <scope>NUCLEOTIDE SEQUENCE [LARGE SCALE GENOMIC DNA]</scope>
    <source>
        <strain evidence="9 10">DSM 16917</strain>
    </source>
</reference>
<dbReference type="GO" id="GO:0006139">
    <property type="term" value="P:nucleobase-containing compound metabolic process"/>
    <property type="evidence" value="ECO:0007669"/>
    <property type="project" value="UniProtKB-ARBA"/>
</dbReference>
<feature type="binding site" evidence="6">
    <location>
        <position position="253"/>
    </location>
    <ligand>
        <name>FAD</name>
        <dbReference type="ChEBI" id="CHEBI:57692"/>
    </ligand>
</feature>
<keyword evidence="10" id="KW-1185">Reference proteome</keyword>
<dbReference type="GO" id="GO:0071949">
    <property type="term" value="F:FAD binding"/>
    <property type="evidence" value="ECO:0007669"/>
    <property type="project" value="TreeGrafter"/>
</dbReference>
<dbReference type="Pfam" id="PF00875">
    <property type="entry name" value="DNA_photolyase"/>
    <property type="match status" value="1"/>
</dbReference>
<dbReference type="InterPro" id="IPR014729">
    <property type="entry name" value="Rossmann-like_a/b/a_fold"/>
</dbReference>